<protein>
    <submittedName>
        <fullName evidence="2">Putative phosphate transport regulator</fullName>
    </submittedName>
</protein>
<accession>A0A060HN96</accession>
<proteinExistence type="inferred from homology"/>
<dbReference type="Gene3D" id="1.20.58.220">
    <property type="entry name" value="Phosphate transport system protein phou homolog 2, domain 2"/>
    <property type="match status" value="1"/>
</dbReference>
<dbReference type="Proteomes" id="UP000027093">
    <property type="component" value="Chromosome"/>
</dbReference>
<dbReference type="AlphaFoldDB" id="A0A060HN96"/>
<organism evidence="2 3">
    <name type="scientific">Nitrososphaera viennensis EN76</name>
    <dbReference type="NCBI Taxonomy" id="926571"/>
    <lineage>
        <taxon>Archaea</taxon>
        <taxon>Nitrososphaerota</taxon>
        <taxon>Nitrososphaeria</taxon>
        <taxon>Nitrososphaerales</taxon>
        <taxon>Nitrososphaeraceae</taxon>
        <taxon>Nitrososphaera</taxon>
    </lineage>
</organism>
<evidence type="ECO:0000313" key="3">
    <source>
        <dbReference type="Proteomes" id="UP000027093"/>
    </source>
</evidence>
<name>A0A060HN96_9ARCH</name>
<evidence type="ECO:0000313" key="2">
    <source>
        <dbReference type="EMBL" id="AIC16918.1"/>
    </source>
</evidence>
<comment type="similarity">
    <text evidence="1">Belongs to the UPF0111 family.</text>
</comment>
<dbReference type="OrthoDB" id="145921at2157"/>
<sequence>MAGGGFLSWIRSNDKEIINALEEQGANVLKAANALVDLVSSFDNVGERKVNIKDIEHRGDEIAHGIYLIMDKTFVTPLDREDISKLTSEVDEILDYIDGAADRFVLFKITRPTPYMIELAKILLSATQEVHLLMTRLRGFKNSAELVEHCRNINKYEHEADTIYRLAIAELFETSDAIEIIKFKEIYLQLEDAVNRCQDVADTFEDIGLKYG</sequence>
<dbReference type="HOGENOM" id="CLU_086031_0_1_2"/>
<keyword evidence="3" id="KW-1185">Reference proteome</keyword>
<gene>
    <name evidence="2" type="ORF">NVIE_026490</name>
</gene>
<dbReference type="Pfam" id="PF01865">
    <property type="entry name" value="PhoU_div"/>
    <property type="match status" value="1"/>
</dbReference>
<dbReference type="PANTHER" id="PTHR37298:SF1">
    <property type="entry name" value="UPF0111 PROTEIN YKAA"/>
    <property type="match status" value="1"/>
</dbReference>
<dbReference type="RefSeq" id="WP_075055576.1">
    <property type="nucleotide sequence ID" value="NZ_CP007536.1"/>
</dbReference>
<reference evidence="2 3" key="1">
    <citation type="journal article" date="2014" name="Int. J. Syst. Evol. Microbiol.">
        <title>Nitrososphaera viennensis gen. nov., sp. nov., an aerobic and mesophilic, ammonia-oxidizing archaeon from soil and a member of the archaeal phylum Thaumarchaeota.</title>
        <authorList>
            <person name="Stieglmeier M."/>
            <person name="Klingl A."/>
            <person name="Alves R.J."/>
            <person name="Rittmann S.K."/>
            <person name="Melcher M."/>
            <person name="Leisch N."/>
            <person name="Schleper C."/>
        </authorList>
    </citation>
    <scope>NUCLEOTIDE SEQUENCE [LARGE SCALE GENOMIC DNA]</scope>
    <source>
        <strain evidence="2">EN76</strain>
    </source>
</reference>
<dbReference type="GeneID" id="74947884"/>
<dbReference type="KEGG" id="nvn:NVIE_026490"/>
<dbReference type="InterPro" id="IPR052912">
    <property type="entry name" value="UPF0111_domain"/>
</dbReference>
<dbReference type="STRING" id="926571.NVIE_026490"/>
<dbReference type="InterPro" id="IPR038078">
    <property type="entry name" value="PhoU-like_sf"/>
</dbReference>
<dbReference type="PANTHER" id="PTHR37298">
    <property type="entry name" value="UPF0111 PROTEIN YKAA"/>
    <property type="match status" value="1"/>
</dbReference>
<dbReference type="EMBL" id="CP007536">
    <property type="protein sequence ID" value="AIC16918.1"/>
    <property type="molecule type" value="Genomic_DNA"/>
</dbReference>
<dbReference type="InterPro" id="IPR018445">
    <property type="entry name" value="Put_Phosphate_transp_reg"/>
</dbReference>
<evidence type="ECO:0000256" key="1">
    <source>
        <dbReference type="ARBA" id="ARBA00008591"/>
    </source>
</evidence>